<dbReference type="EMBL" id="KV454540">
    <property type="protein sequence ID" value="ODV67629.1"/>
    <property type="molecule type" value="Genomic_DNA"/>
</dbReference>
<gene>
    <name evidence="8" type="ORF">HYPBUDRAFT_156399</name>
</gene>
<dbReference type="Pfam" id="PF05460">
    <property type="entry name" value="ORC6"/>
    <property type="match status" value="1"/>
</dbReference>
<evidence type="ECO:0000256" key="1">
    <source>
        <dbReference type="ARBA" id="ARBA00004123"/>
    </source>
</evidence>
<name>A0A1E4RK29_9ASCO</name>
<dbReference type="Proteomes" id="UP000095085">
    <property type="component" value="Unassembled WGS sequence"/>
</dbReference>
<evidence type="ECO:0000256" key="4">
    <source>
        <dbReference type="ARBA" id="ARBA00023125"/>
    </source>
</evidence>
<dbReference type="GO" id="GO:0005664">
    <property type="term" value="C:nuclear origin of replication recognition complex"/>
    <property type="evidence" value="ECO:0007669"/>
    <property type="project" value="InterPro"/>
</dbReference>
<evidence type="ECO:0000256" key="6">
    <source>
        <dbReference type="SAM" id="MobiDB-lite"/>
    </source>
</evidence>
<keyword evidence="3" id="KW-0235">DNA replication</keyword>
<keyword evidence="9" id="KW-1185">Reference proteome</keyword>
<keyword evidence="5" id="KW-0539">Nucleus</keyword>
<feature type="compositionally biased region" description="Low complexity" evidence="6">
    <location>
        <begin position="176"/>
        <end position="199"/>
    </location>
</feature>
<dbReference type="STRING" id="984485.A0A1E4RK29"/>
<dbReference type="AlphaFoldDB" id="A0A1E4RK29"/>
<organism evidence="8 9">
    <name type="scientific">Hyphopichia burtonii NRRL Y-1933</name>
    <dbReference type="NCBI Taxonomy" id="984485"/>
    <lineage>
        <taxon>Eukaryota</taxon>
        <taxon>Fungi</taxon>
        <taxon>Dikarya</taxon>
        <taxon>Ascomycota</taxon>
        <taxon>Saccharomycotina</taxon>
        <taxon>Pichiomycetes</taxon>
        <taxon>Debaryomycetaceae</taxon>
        <taxon>Hyphopichia</taxon>
    </lineage>
</organism>
<evidence type="ECO:0000313" key="9">
    <source>
        <dbReference type="Proteomes" id="UP000095085"/>
    </source>
</evidence>
<evidence type="ECO:0000259" key="7">
    <source>
        <dbReference type="Pfam" id="PF05460"/>
    </source>
</evidence>
<evidence type="ECO:0000313" key="8">
    <source>
        <dbReference type="EMBL" id="ODV67629.1"/>
    </source>
</evidence>
<dbReference type="InterPro" id="IPR016811">
    <property type="entry name" value="ORC6_fun"/>
</dbReference>
<evidence type="ECO:0000256" key="5">
    <source>
        <dbReference type="ARBA" id="ARBA00023242"/>
    </source>
</evidence>
<reference evidence="9" key="1">
    <citation type="submission" date="2016-05" db="EMBL/GenBank/DDBJ databases">
        <title>Comparative genomics of biotechnologically important yeasts.</title>
        <authorList>
            <consortium name="DOE Joint Genome Institute"/>
            <person name="Riley R."/>
            <person name="Haridas S."/>
            <person name="Wolfe K.H."/>
            <person name="Lopes M.R."/>
            <person name="Hittinger C.T."/>
            <person name="Goker M."/>
            <person name="Salamov A."/>
            <person name="Wisecaver J."/>
            <person name="Long T.M."/>
            <person name="Aerts A.L."/>
            <person name="Barry K."/>
            <person name="Choi C."/>
            <person name="Clum A."/>
            <person name="Coughlan A.Y."/>
            <person name="Deshpande S."/>
            <person name="Douglass A.P."/>
            <person name="Hanson S.J."/>
            <person name="Klenk H.-P."/>
            <person name="Labutti K."/>
            <person name="Lapidus A."/>
            <person name="Lindquist E."/>
            <person name="Lipzen A."/>
            <person name="Meier-Kolthoff J.P."/>
            <person name="Ohm R.A."/>
            <person name="Otillar R.P."/>
            <person name="Pangilinan J."/>
            <person name="Peng Y."/>
            <person name="Rokas A."/>
            <person name="Rosa C.A."/>
            <person name="Scheuner C."/>
            <person name="Sibirny A.A."/>
            <person name="Slot J.C."/>
            <person name="Stielow J.B."/>
            <person name="Sun H."/>
            <person name="Kurtzman C.P."/>
            <person name="Blackwell M."/>
            <person name="Grigoriev I.V."/>
            <person name="Jeffries T.W."/>
        </authorList>
    </citation>
    <scope>NUCLEOTIDE SEQUENCE [LARGE SCALE GENOMIC DNA]</scope>
    <source>
        <strain evidence="9">NRRL Y-1933</strain>
    </source>
</reference>
<comment type="similarity">
    <text evidence="2">Belongs to the ORC6 family.</text>
</comment>
<evidence type="ECO:0000256" key="2">
    <source>
        <dbReference type="ARBA" id="ARBA00010840"/>
    </source>
</evidence>
<feature type="domain" description="ORC6 first cyclin-like" evidence="7">
    <location>
        <begin position="10"/>
        <end position="95"/>
    </location>
</feature>
<dbReference type="InterPro" id="IPR008721">
    <property type="entry name" value="ORC6_cyclin_first"/>
</dbReference>
<evidence type="ECO:0000256" key="3">
    <source>
        <dbReference type="ARBA" id="ARBA00022705"/>
    </source>
</evidence>
<feature type="region of interest" description="Disordered" evidence="6">
    <location>
        <begin position="98"/>
        <end position="201"/>
    </location>
</feature>
<keyword evidence="4" id="KW-0238">DNA-binding</keyword>
<dbReference type="PIRSF" id="PIRSF022941">
    <property type="entry name" value="ORC6_fun"/>
    <property type="match status" value="1"/>
</dbReference>
<dbReference type="GO" id="GO:0006260">
    <property type="term" value="P:DNA replication"/>
    <property type="evidence" value="ECO:0007669"/>
    <property type="project" value="UniProtKB-KW"/>
</dbReference>
<dbReference type="GeneID" id="30996745"/>
<sequence length="378" mass="42417">MSNPQSKQSLKDVLPTLAEPYPAQLVLTLESLHLMSLQKNPVLPNKSEIARYHICAYLTAERYQQQLKLPLPSLNKIPAQPKVVNKILDDFRANVLNGFKSPTNSPRKSMASPSPFNTPTKGSNNKLNLSPSKNGPSTPRVSSPLKRLQALRDEDGAIGKKSKSNNALSDAASPFNPKNNPKTPTKQSAPGTPGTPSTPRYQRHITISDFISFANNFYIPSNVTPQMVECFLDQKHKFTKKNEWLLACGMIHAAYVRINHKLINYTMGAKKKLEDQLFQYQKGGLMKDNMKTWINIIEEAVKVEPWVIDLDKKFIDGTWSSLTQDNIQTLEITAKLGKGWEIVEKFGSMVTPDTMFDSNTQNTYYSTWTSKVLSELDS</sequence>
<accession>A0A1E4RK29</accession>
<feature type="compositionally biased region" description="Low complexity" evidence="6">
    <location>
        <begin position="121"/>
        <end position="135"/>
    </location>
</feature>
<dbReference type="OrthoDB" id="5367324at2759"/>
<protein>
    <submittedName>
        <fullName evidence="8">Origin recognition complex, subunit 6</fullName>
    </submittedName>
</protein>
<proteinExistence type="inferred from homology"/>
<dbReference type="RefSeq" id="XP_020076696.1">
    <property type="nucleotide sequence ID" value="XM_020222196.1"/>
</dbReference>
<comment type="subcellular location">
    <subcellularLocation>
        <location evidence="1">Nucleus</location>
    </subcellularLocation>
</comment>
<feature type="compositionally biased region" description="Polar residues" evidence="6">
    <location>
        <begin position="100"/>
        <end position="120"/>
    </location>
</feature>
<dbReference type="GO" id="GO:0003677">
    <property type="term" value="F:DNA binding"/>
    <property type="evidence" value="ECO:0007669"/>
    <property type="project" value="UniProtKB-KW"/>
</dbReference>